<evidence type="ECO:0000256" key="2">
    <source>
        <dbReference type="SAM" id="Coils"/>
    </source>
</evidence>
<evidence type="ECO:0000256" key="1">
    <source>
        <dbReference type="ARBA" id="ARBA00022729"/>
    </source>
</evidence>
<dbReference type="InterPro" id="IPR016047">
    <property type="entry name" value="M23ase_b-sheet_dom"/>
</dbReference>
<sequence length="437" mass="47891">MHAAAGKQNRIKVALIAISIVALFTVLTALAGRGVAADETIRRKIEEKSEEIKRLEAEAERYRTTLGDLGREASTLSARVKAIEHTLQRLEANIRLTNAKVERANLEIRSLEDGIVEATSAIDTGRGRLGHFLGLLAERERETPLEIFAKHDSISSFFDSLDQIIGIQANLQDALAELRRSREALRERKSSAETKRLEQKALAQDLADQKAVEIEERRGRSSLLAETRNQERRYQELLADVEKKRSALQEEINALEADLEADFDRSLLPAPGSGVLGWPLPAPIFITQHFGQTAFARAGAYSGKGHNGIDLRAAVGTAVFAGEGGTVRATGDTDLACRRASYGRWVLVDHPSNLTTLYAHLSLVRVRRGDAVNRGELIGYSGQSGYATGPHLHFTVFARQAVNVGELRSRVCGRVMTLPLSPFGGYLNPLDYLGNPA</sequence>
<dbReference type="SUPFAM" id="SSF51261">
    <property type="entry name" value="Duplicated hybrid motif"/>
    <property type="match status" value="1"/>
</dbReference>
<feature type="coiled-coil region" evidence="2">
    <location>
        <begin position="38"/>
        <end position="121"/>
    </location>
</feature>
<proteinExistence type="predicted"/>
<dbReference type="Gene3D" id="6.10.250.3150">
    <property type="match status" value="1"/>
</dbReference>
<dbReference type="Gene3D" id="2.70.70.10">
    <property type="entry name" value="Glucose Permease (Domain IIA)"/>
    <property type="match status" value="1"/>
</dbReference>
<name>A0A1G2LAY7_9BACT</name>
<evidence type="ECO:0000313" key="5">
    <source>
        <dbReference type="Proteomes" id="UP000176705"/>
    </source>
</evidence>
<dbReference type="AlphaFoldDB" id="A0A1G2LAY7"/>
<dbReference type="PANTHER" id="PTHR21666:SF289">
    <property type="entry name" value="L-ALA--D-GLU ENDOPEPTIDASE"/>
    <property type="match status" value="1"/>
</dbReference>
<gene>
    <name evidence="4" type="ORF">A3B37_00375</name>
</gene>
<keyword evidence="2" id="KW-0175">Coiled coil</keyword>
<dbReference type="PANTHER" id="PTHR21666">
    <property type="entry name" value="PEPTIDASE-RELATED"/>
    <property type="match status" value="1"/>
</dbReference>
<dbReference type="CDD" id="cd12797">
    <property type="entry name" value="M23_peptidase"/>
    <property type="match status" value="1"/>
</dbReference>
<organism evidence="4 5">
    <name type="scientific">Candidatus Sungbacteria bacterium RIFCSPLOWO2_01_FULL_59_16</name>
    <dbReference type="NCBI Taxonomy" id="1802280"/>
    <lineage>
        <taxon>Bacteria</taxon>
        <taxon>Candidatus Sungiibacteriota</taxon>
    </lineage>
</organism>
<dbReference type="InterPro" id="IPR050570">
    <property type="entry name" value="Cell_wall_metabolism_enzyme"/>
</dbReference>
<comment type="caution">
    <text evidence="4">The sequence shown here is derived from an EMBL/GenBank/DDBJ whole genome shotgun (WGS) entry which is preliminary data.</text>
</comment>
<dbReference type="Proteomes" id="UP000176705">
    <property type="component" value="Unassembled WGS sequence"/>
</dbReference>
<dbReference type="GO" id="GO:0004222">
    <property type="term" value="F:metalloendopeptidase activity"/>
    <property type="evidence" value="ECO:0007669"/>
    <property type="project" value="TreeGrafter"/>
</dbReference>
<feature type="coiled-coil region" evidence="2">
    <location>
        <begin position="224"/>
        <end position="265"/>
    </location>
</feature>
<dbReference type="EMBL" id="MHQS01000010">
    <property type="protein sequence ID" value="OHA08795.1"/>
    <property type="molecule type" value="Genomic_DNA"/>
</dbReference>
<dbReference type="InterPro" id="IPR011055">
    <property type="entry name" value="Dup_hybrid_motif"/>
</dbReference>
<dbReference type="STRING" id="1802280.A3B37_00375"/>
<feature type="coiled-coil region" evidence="2">
    <location>
        <begin position="168"/>
        <end position="195"/>
    </location>
</feature>
<reference evidence="4 5" key="1">
    <citation type="journal article" date="2016" name="Nat. Commun.">
        <title>Thousands of microbial genomes shed light on interconnected biogeochemical processes in an aquifer system.</title>
        <authorList>
            <person name="Anantharaman K."/>
            <person name="Brown C.T."/>
            <person name="Hug L.A."/>
            <person name="Sharon I."/>
            <person name="Castelle C.J."/>
            <person name="Probst A.J."/>
            <person name="Thomas B.C."/>
            <person name="Singh A."/>
            <person name="Wilkins M.J."/>
            <person name="Karaoz U."/>
            <person name="Brodie E.L."/>
            <person name="Williams K.H."/>
            <person name="Hubbard S.S."/>
            <person name="Banfield J.F."/>
        </authorList>
    </citation>
    <scope>NUCLEOTIDE SEQUENCE [LARGE SCALE GENOMIC DNA]</scope>
</reference>
<evidence type="ECO:0000259" key="3">
    <source>
        <dbReference type="Pfam" id="PF01551"/>
    </source>
</evidence>
<keyword evidence="1" id="KW-0732">Signal</keyword>
<protein>
    <recommendedName>
        <fullName evidence="3">M23ase beta-sheet core domain-containing protein</fullName>
    </recommendedName>
</protein>
<dbReference type="Pfam" id="PF01551">
    <property type="entry name" value="Peptidase_M23"/>
    <property type="match status" value="1"/>
</dbReference>
<feature type="domain" description="M23ase beta-sheet core" evidence="3">
    <location>
        <begin position="305"/>
        <end position="398"/>
    </location>
</feature>
<accession>A0A1G2LAY7</accession>
<evidence type="ECO:0000313" key="4">
    <source>
        <dbReference type="EMBL" id="OHA08795.1"/>
    </source>
</evidence>